<proteinExistence type="predicted"/>
<dbReference type="RefSeq" id="WP_122226370.1">
    <property type="nucleotide sequence ID" value="NZ_RDQO01000001.1"/>
</dbReference>
<organism evidence="4 5">
    <name type="scientific">Corticibacter populi</name>
    <dbReference type="NCBI Taxonomy" id="1550736"/>
    <lineage>
        <taxon>Bacteria</taxon>
        <taxon>Pseudomonadati</taxon>
        <taxon>Pseudomonadota</taxon>
        <taxon>Betaproteobacteria</taxon>
        <taxon>Burkholderiales</taxon>
        <taxon>Comamonadaceae</taxon>
        <taxon>Corticibacter</taxon>
    </lineage>
</organism>
<dbReference type="SUPFAM" id="SSF56935">
    <property type="entry name" value="Porins"/>
    <property type="match status" value="1"/>
</dbReference>
<evidence type="ECO:0000313" key="5">
    <source>
        <dbReference type="Proteomes" id="UP000278006"/>
    </source>
</evidence>
<dbReference type="InterPro" id="IPR036942">
    <property type="entry name" value="Beta-barrel_TonB_sf"/>
</dbReference>
<name>A0A3M6QZ09_9BURK</name>
<sequence>MERSFSTISYTDDYIAARQMLDVSRVIAATDAGVYGNANLIDKTHIDAANTRTLPGPTLLGLGLGLGLGLRWRTDVAGRPPVLRGTVQNVTNKAYWAGSLGSGLGTPHTFVLPASMDF</sequence>
<protein>
    <recommendedName>
        <fullName evidence="6">TonB-dependent receptor</fullName>
    </recommendedName>
</protein>
<comment type="caution">
    <text evidence="4">The sequence shown here is derived from an EMBL/GenBank/DDBJ whole genome shotgun (WGS) entry which is preliminary data.</text>
</comment>
<dbReference type="GO" id="GO:0009279">
    <property type="term" value="C:cell outer membrane"/>
    <property type="evidence" value="ECO:0007669"/>
    <property type="project" value="UniProtKB-SubCell"/>
</dbReference>
<dbReference type="EMBL" id="RDQO01000001">
    <property type="protein sequence ID" value="RMX08247.1"/>
    <property type="molecule type" value="Genomic_DNA"/>
</dbReference>
<evidence type="ECO:0000313" key="4">
    <source>
        <dbReference type="EMBL" id="RMX08247.1"/>
    </source>
</evidence>
<reference evidence="4 5" key="1">
    <citation type="submission" date="2018-10" db="EMBL/GenBank/DDBJ databases">
        <title>Draft genome of Cortibacter populi DSM10536.</title>
        <authorList>
            <person name="Bernier A.-M."/>
            <person name="Bernard K."/>
        </authorList>
    </citation>
    <scope>NUCLEOTIDE SEQUENCE [LARGE SCALE GENOMIC DNA]</scope>
    <source>
        <strain evidence="4 5">DSM 105136</strain>
    </source>
</reference>
<keyword evidence="5" id="KW-1185">Reference proteome</keyword>
<accession>A0A3M6QZ09</accession>
<keyword evidence="3" id="KW-0998">Cell outer membrane</keyword>
<evidence type="ECO:0000256" key="1">
    <source>
        <dbReference type="ARBA" id="ARBA00004442"/>
    </source>
</evidence>
<dbReference type="AlphaFoldDB" id="A0A3M6QZ09"/>
<comment type="subcellular location">
    <subcellularLocation>
        <location evidence="1">Cell outer membrane</location>
    </subcellularLocation>
</comment>
<dbReference type="Proteomes" id="UP000278006">
    <property type="component" value="Unassembled WGS sequence"/>
</dbReference>
<evidence type="ECO:0000256" key="3">
    <source>
        <dbReference type="ARBA" id="ARBA00023237"/>
    </source>
</evidence>
<keyword evidence="2" id="KW-0472">Membrane</keyword>
<dbReference type="Gene3D" id="2.40.170.20">
    <property type="entry name" value="TonB-dependent receptor, beta-barrel domain"/>
    <property type="match status" value="1"/>
</dbReference>
<evidence type="ECO:0000256" key="2">
    <source>
        <dbReference type="ARBA" id="ARBA00023136"/>
    </source>
</evidence>
<gene>
    <name evidence="4" type="ORF">D8I35_03820</name>
</gene>
<evidence type="ECO:0008006" key="6">
    <source>
        <dbReference type="Google" id="ProtNLM"/>
    </source>
</evidence>